<sequence length="1105" mass="128009">MSKVNNNYAYLITKLDEFIRKYYKNKLIRGTIYVVAALAAGYILVTVSEYYSYFSSGFRSVIFYSFIALALIILCFYVLRPLLAYFRLGQVINHKTASEIIGNHFPEIKDKLLNTLQLHNMDAAAAERNSLIEAGINQKIQQLRPIPFTSAINLKENKKYVKYALIPVGSLLLIGAAAPAVLKEGTTRLVNYNKTFERKAPFQFNVSNKKLQAFQNDDFTLELKMSGEEIPQDIYLIEGENRYKLDKVNIVNFKYLFKNLQKSQTFQLFADGFYSKEFKLEVLPNPTLVNFQVMLIYPAYIKKKNEVVNNSGDLTIPAGTVVSWNFKAANTEKLEMVFDNAPVSANRDDDNTFSFSKRFLKSSRYAIHTQNNFVDKKDSLSYTINVTPDLSPSITVQERRDSISTKQFYFGGEIKDDYGFSKLTFNYQLLNKNQKQIHTKPISISLNNTTDHFFFDWNLDEAGIEPGTELSYYFEVFDNDAVSGPKSTRSETRTLTLATRAEIAQQLEKNSDLLKDKMKDALQQASKLQRDVKKLNDKLADKKSLTFEEKKQVKDLIDKQKQLEEAVKDIQEQNKNNNIQNSEFNQQDQRILDKQKQIEDLFNNVLDEKTKDLLQNLEKLLEENNKNQTREELDNMRMDNKNLEKELDRMLELYKQLEFEQKLQQSIDKLSELSDKQKELSDQSKNQNSDNEKLKKEQKNINEQFNELKKDLNDLEKKNEQLQNKNDFESPEEDQKDIQKDLDNSQQNLEKSNKQKAAESQKDASQKMKNLSNKMQQAQQQMEGKALDIDVQSLREILENLLKVSFEQEKLMQQFKTLSINDGRYNTLVQKQKELKDDLGMVQDSIFSLSKRILEIQSFVNKETETIKTYMDKTMENLADRRIGEAAGTQQYIMTSVNNLAVMLSEILDQLQNQQSSGMGKSKSKNKKPSLSAISKMQEELNKQIQQMKNGMKPGQQLQRGPQSEQIAKMARQQQAIRNALQDINQEQNKDGKGKLGDLDKLSKEMEKTESELYNKQLTQEMLKRQQEIKTSLLEAEKAERERDMDEKRDAKQGKDQTADYKKVFEQYQKAKQSELELLKTVPPGINSFYKSKINLYFNLLNNGK</sequence>
<feature type="region of interest" description="Disordered" evidence="1">
    <location>
        <begin position="748"/>
        <end position="781"/>
    </location>
</feature>
<dbReference type="AlphaFoldDB" id="A0A521C3W5"/>
<proteinExistence type="predicted"/>
<feature type="compositionally biased region" description="Basic and acidic residues" evidence="1">
    <location>
        <begin position="751"/>
        <end position="766"/>
    </location>
</feature>
<dbReference type="RefSeq" id="WP_185955202.1">
    <property type="nucleotide sequence ID" value="NZ_FXSZ01000003.1"/>
</dbReference>
<reference evidence="3 4" key="1">
    <citation type="submission" date="2017-05" db="EMBL/GenBank/DDBJ databases">
        <authorList>
            <person name="Varghese N."/>
            <person name="Submissions S."/>
        </authorList>
    </citation>
    <scope>NUCLEOTIDE SEQUENCE [LARGE SCALE GENOMIC DNA]</scope>
    <source>
        <strain evidence="3 4">DSM 21342</strain>
    </source>
</reference>
<evidence type="ECO:0000313" key="4">
    <source>
        <dbReference type="Proteomes" id="UP000315971"/>
    </source>
</evidence>
<feature type="compositionally biased region" description="Polar residues" evidence="1">
    <location>
        <begin position="767"/>
        <end position="781"/>
    </location>
</feature>
<keyword evidence="2" id="KW-1133">Transmembrane helix</keyword>
<dbReference type="EMBL" id="FXSZ01000003">
    <property type="protein sequence ID" value="SMO53400.1"/>
    <property type="molecule type" value="Genomic_DNA"/>
</dbReference>
<feature type="region of interest" description="Disordered" evidence="1">
    <location>
        <begin position="674"/>
        <end position="698"/>
    </location>
</feature>
<protein>
    <submittedName>
        <fullName evidence="3">Uncharacterized protein</fullName>
    </submittedName>
</protein>
<keyword evidence="2" id="KW-0812">Transmembrane</keyword>
<evidence type="ECO:0000256" key="2">
    <source>
        <dbReference type="SAM" id="Phobius"/>
    </source>
</evidence>
<gene>
    <name evidence="3" type="ORF">SAMN06265350_103132</name>
</gene>
<feature type="region of interest" description="Disordered" evidence="1">
    <location>
        <begin position="951"/>
        <end position="973"/>
    </location>
</feature>
<evidence type="ECO:0000313" key="3">
    <source>
        <dbReference type="EMBL" id="SMO53400.1"/>
    </source>
</evidence>
<evidence type="ECO:0000256" key="1">
    <source>
        <dbReference type="SAM" id="MobiDB-lite"/>
    </source>
</evidence>
<feature type="transmembrane region" description="Helical" evidence="2">
    <location>
        <begin position="57"/>
        <end position="79"/>
    </location>
</feature>
<dbReference type="Proteomes" id="UP000315971">
    <property type="component" value="Unassembled WGS sequence"/>
</dbReference>
<keyword evidence="2" id="KW-0472">Membrane</keyword>
<feature type="region of interest" description="Disordered" evidence="1">
    <location>
        <begin position="1035"/>
        <end position="1058"/>
    </location>
</feature>
<accession>A0A521C3W5</accession>
<feature type="compositionally biased region" description="Polar residues" evidence="1">
    <location>
        <begin position="956"/>
        <end position="973"/>
    </location>
</feature>
<keyword evidence="4" id="KW-1185">Reference proteome</keyword>
<feature type="transmembrane region" description="Helical" evidence="2">
    <location>
        <begin position="27"/>
        <end position="45"/>
    </location>
</feature>
<name>A0A521C3W5_9SPHI</name>
<organism evidence="3 4">
    <name type="scientific">Solitalea koreensis</name>
    <dbReference type="NCBI Taxonomy" id="543615"/>
    <lineage>
        <taxon>Bacteria</taxon>
        <taxon>Pseudomonadati</taxon>
        <taxon>Bacteroidota</taxon>
        <taxon>Sphingobacteriia</taxon>
        <taxon>Sphingobacteriales</taxon>
        <taxon>Sphingobacteriaceae</taxon>
        <taxon>Solitalea</taxon>
    </lineage>
</organism>
<feature type="transmembrane region" description="Helical" evidence="2">
    <location>
        <begin position="163"/>
        <end position="182"/>
    </location>
</feature>